<sequence length="93" mass="10570">MSFANRRWQILTACRASLGQPRLTPENIFRRARGSDGKPHFRLIYLLFKGFYYASIAQGVATRRTSVIHWVIARIGAERADGGFVQCAGERQQ</sequence>
<dbReference type="EMBL" id="LVIE01000039">
    <property type="protein sequence ID" value="OHT25350.1"/>
    <property type="molecule type" value="Genomic_DNA"/>
</dbReference>
<evidence type="ECO:0000313" key="3">
    <source>
        <dbReference type="Proteomes" id="UP000179588"/>
    </source>
</evidence>
<accession>A0A1S1HSG1</accession>
<dbReference type="AlphaFoldDB" id="A0A1S1HSG1"/>
<evidence type="ECO:0000313" key="2">
    <source>
        <dbReference type="EMBL" id="OHT25350.1"/>
    </source>
</evidence>
<keyword evidence="3" id="KW-1185">Reference proteome</keyword>
<reference evidence="1 3" key="1">
    <citation type="submission" date="2016-03" db="EMBL/GenBank/DDBJ databases">
        <title>Genome sequence of Providencia stuartii strain, isolated from the salivary glands of larval Lucilia sericata.</title>
        <authorList>
            <person name="Yuan Y."/>
            <person name="Zhang Y."/>
            <person name="Fu S."/>
            <person name="Crippen T.L."/>
            <person name="Visi D."/>
            <person name="Benbow M.E."/>
            <person name="Allen M."/>
            <person name="Tomberlin J.K."/>
            <person name="Sze S.-H."/>
            <person name="Tarone A.M."/>
        </authorList>
    </citation>
    <scope>NUCLEOTIDE SEQUENCE [LARGE SCALE GENOMIC DNA]</scope>
    <source>
        <strain evidence="1 3">Crippen</strain>
    </source>
</reference>
<dbReference type="Proteomes" id="UP000179588">
    <property type="component" value="Unassembled WGS sequence"/>
</dbReference>
<protein>
    <submittedName>
        <fullName evidence="1">Uncharacterized protein</fullName>
    </submittedName>
</protein>
<evidence type="ECO:0000313" key="1">
    <source>
        <dbReference type="EMBL" id="OHT25349.1"/>
    </source>
</evidence>
<organism evidence="1 3">
    <name type="scientific">Providencia stuartii</name>
    <dbReference type="NCBI Taxonomy" id="588"/>
    <lineage>
        <taxon>Bacteria</taxon>
        <taxon>Pseudomonadati</taxon>
        <taxon>Pseudomonadota</taxon>
        <taxon>Gammaproteobacteria</taxon>
        <taxon>Enterobacterales</taxon>
        <taxon>Morganellaceae</taxon>
        <taxon>Providencia</taxon>
    </lineage>
</organism>
<comment type="caution">
    <text evidence="1">The sequence shown here is derived from an EMBL/GenBank/DDBJ whole genome shotgun (WGS) entry which is preliminary data.</text>
</comment>
<proteinExistence type="predicted"/>
<gene>
    <name evidence="2" type="ORF">A3Q29_22215</name>
    <name evidence="1" type="ORF">A3Q29_22220</name>
</gene>
<dbReference type="EMBL" id="LVIE01000040">
    <property type="protein sequence ID" value="OHT25349.1"/>
    <property type="molecule type" value="Genomic_DNA"/>
</dbReference>
<name>A0A1S1HSG1_PROST</name>